<accession>A0A317KBR2</accession>
<dbReference type="Proteomes" id="UP000245683">
    <property type="component" value="Unassembled WGS sequence"/>
</dbReference>
<keyword evidence="3" id="KW-1185">Reference proteome</keyword>
<dbReference type="EMBL" id="QGSV01000151">
    <property type="protein sequence ID" value="PWU48779.1"/>
    <property type="molecule type" value="Genomic_DNA"/>
</dbReference>
<dbReference type="RefSeq" id="WP_109944529.1">
    <property type="nucleotide sequence ID" value="NZ_QGGF01000071.1"/>
</dbReference>
<dbReference type="AlphaFoldDB" id="A0A317KBR2"/>
<evidence type="ECO:0000313" key="3">
    <source>
        <dbReference type="Proteomes" id="UP000245683"/>
    </source>
</evidence>
<protein>
    <submittedName>
        <fullName evidence="2">Uncharacterized protein</fullName>
    </submittedName>
</protein>
<dbReference type="OrthoDB" id="4869619at2"/>
<proteinExistence type="predicted"/>
<name>A0A317KBR2_9ACTN</name>
<keyword evidence="1" id="KW-0472">Membrane</keyword>
<evidence type="ECO:0000256" key="1">
    <source>
        <dbReference type="SAM" id="Phobius"/>
    </source>
</evidence>
<organism evidence="2 3">
    <name type="scientific">Micromonospora globispora</name>
    <dbReference type="NCBI Taxonomy" id="1450148"/>
    <lineage>
        <taxon>Bacteria</taxon>
        <taxon>Bacillati</taxon>
        <taxon>Actinomycetota</taxon>
        <taxon>Actinomycetes</taxon>
        <taxon>Micromonosporales</taxon>
        <taxon>Micromonosporaceae</taxon>
        <taxon>Micromonospora</taxon>
    </lineage>
</organism>
<keyword evidence="1" id="KW-1133">Transmembrane helix</keyword>
<reference evidence="3" key="1">
    <citation type="submission" date="2018-05" db="EMBL/GenBank/DDBJ databases">
        <title>Micromonospora globispora sp. nov. and Micromonospora rugosa sp. nov., isolated from marine sediment.</title>
        <authorList>
            <person name="Carro L."/>
            <person name="Aysel V."/>
            <person name="Cetin D."/>
            <person name="Igual J.M."/>
            <person name="Klenk H.-P."/>
            <person name="Trujillo M.E."/>
            <person name="Sahin N."/>
        </authorList>
    </citation>
    <scope>NUCLEOTIDE SEQUENCE [LARGE SCALE GENOMIC DNA]</scope>
    <source>
        <strain evidence="3">S2904</strain>
    </source>
</reference>
<comment type="caution">
    <text evidence="2">The sequence shown here is derived from an EMBL/GenBank/DDBJ whole genome shotgun (WGS) entry which is preliminary data.</text>
</comment>
<gene>
    <name evidence="2" type="ORF">DLJ46_10840</name>
</gene>
<feature type="transmembrane region" description="Helical" evidence="1">
    <location>
        <begin position="21"/>
        <end position="42"/>
    </location>
</feature>
<feature type="transmembrane region" description="Helical" evidence="1">
    <location>
        <begin position="48"/>
        <end position="67"/>
    </location>
</feature>
<keyword evidence="1" id="KW-0812">Transmembrane</keyword>
<sequence>MGIFNPGSGTGSHPRARAQRLDMLIGILGFFTVMAFIQTVLLELRGQAAGLSALLLAVLVVLLLLAARARRKIQL</sequence>
<evidence type="ECO:0000313" key="2">
    <source>
        <dbReference type="EMBL" id="PWU48779.1"/>
    </source>
</evidence>